<keyword evidence="5" id="KW-0378">Hydrolase</keyword>
<dbReference type="Gene3D" id="3.60.140.10">
    <property type="entry name" value="CNF1/YfiH-like putative cysteine hydrolases"/>
    <property type="match status" value="1"/>
</dbReference>
<accession>A0A1J5ISC7</accession>
<dbReference type="GO" id="GO:0016787">
    <property type="term" value="F:hydrolase activity"/>
    <property type="evidence" value="ECO:0007669"/>
    <property type="project" value="UniProtKB-KW"/>
</dbReference>
<dbReference type="NCBIfam" id="TIGR00726">
    <property type="entry name" value="peptidoglycan editing factor PgeF"/>
    <property type="match status" value="1"/>
</dbReference>
<dbReference type="InterPro" id="IPR038371">
    <property type="entry name" value="Cu_polyphenol_OxRdtase_sf"/>
</dbReference>
<dbReference type="AlphaFoldDB" id="A0A1J5ISC7"/>
<evidence type="ECO:0000256" key="4">
    <source>
        <dbReference type="ARBA" id="ARBA00022723"/>
    </source>
</evidence>
<keyword evidence="4" id="KW-0479">Metal-binding</keyword>
<dbReference type="PANTHER" id="PTHR30616:SF2">
    <property type="entry name" value="PURINE NUCLEOSIDE PHOSPHORYLASE LACC1"/>
    <property type="match status" value="1"/>
</dbReference>
<evidence type="ECO:0000256" key="6">
    <source>
        <dbReference type="ARBA" id="ARBA00022833"/>
    </source>
</evidence>
<evidence type="ECO:0000256" key="9">
    <source>
        <dbReference type="ARBA" id="ARBA00049893"/>
    </source>
</evidence>
<dbReference type="Proteomes" id="UP000183245">
    <property type="component" value="Unassembled WGS sequence"/>
</dbReference>
<dbReference type="SUPFAM" id="SSF64438">
    <property type="entry name" value="CNF1/YfiH-like putative cysteine hydrolases"/>
    <property type="match status" value="1"/>
</dbReference>
<keyword evidence="6" id="KW-0862">Zinc</keyword>
<evidence type="ECO:0000256" key="2">
    <source>
        <dbReference type="ARBA" id="ARBA00007353"/>
    </source>
</evidence>
<comment type="catalytic activity">
    <reaction evidence="1">
        <text>inosine + phosphate = alpha-D-ribose 1-phosphate + hypoxanthine</text>
        <dbReference type="Rhea" id="RHEA:27646"/>
        <dbReference type="ChEBI" id="CHEBI:17368"/>
        <dbReference type="ChEBI" id="CHEBI:17596"/>
        <dbReference type="ChEBI" id="CHEBI:43474"/>
        <dbReference type="ChEBI" id="CHEBI:57720"/>
        <dbReference type="EC" id="2.4.2.1"/>
    </reaction>
    <physiologicalReaction direction="left-to-right" evidence="1">
        <dbReference type="Rhea" id="RHEA:27647"/>
    </physiologicalReaction>
</comment>
<name>A0A1J5ISC7_9BACT</name>
<evidence type="ECO:0000256" key="3">
    <source>
        <dbReference type="ARBA" id="ARBA00022679"/>
    </source>
</evidence>
<evidence type="ECO:0000256" key="5">
    <source>
        <dbReference type="ARBA" id="ARBA00022801"/>
    </source>
</evidence>
<dbReference type="EMBL" id="MNZT01000059">
    <property type="protein sequence ID" value="OIP97306.1"/>
    <property type="molecule type" value="Genomic_DNA"/>
</dbReference>
<evidence type="ECO:0000256" key="1">
    <source>
        <dbReference type="ARBA" id="ARBA00000553"/>
    </source>
</evidence>
<dbReference type="InterPro" id="IPR011324">
    <property type="entry name" value="Cytotoxic_necrot_fac-like_cat"/>
</dbReference>
<sequence>MIHQLQSFLAVGIQCHGFTDRMSGDMRSLEARSAVLDQLGIPAGSFVQAEQVHGASVAVVSSADGSTTVKGVDGLITTSRNLTLAIRVADCVPVLLYDASKSVVGALHAGWRGITGGIIERGLEAFRTLGFASGQLRVGLGPAIGQCCYEVGGEVAELLALRSPGCLTSRSGRDFADLRGAVRYILLEHGVPFSSISSVDVCTSCRQDDLYSWRREHEKAGRIMGFIALP</sequence>
<evidence type="ECO:0000313" key="11">
    <source>
        <dbReference type="EMBL" id="OIP97306.1"/>
    </source>
</evidence>
<comment type="catalytic activity">
    <reaction evidence="8">
        <text>adenosine + phosphate = alpha-D-ribose 1-phosphate + adenine</text>
        <dbReference type="Rhea" id="RHEA:27642"/>
        <dbReference type="ChEBI" id="CHEBI:16335"/>
        <dbReference type="ChEBI" id="CHEBI:16708"/>
        <dbReference type="ChEBI" id="CHEBI:43474"/>
        <dbReference type="ChEBI" id="CHEBI:57720"/>
        <dbReference type="EC" id="2.4.2.1"/>
    </reaction>
    <physiologicalReaction direction="left-to-right" evidence="8">
        <dbReference type="Rhea" id="RHEA:27643"/>
    </physiologicalReaction>
</comment>
<dbReference type="STRING" id="1817892.AUK40_03405"/>
<dbReference type="Pfam" id="PF02578">
    <property type="entry name" value="Cu-oxidase_4"/>
    <property type="match status" value="1"/>
</dbReference>
<protein>
    <recommendedName>
        <fullName evidence="10">Purine nucleoside phosphorylase</fullName>
    </recommendedName>
</protein>
<keyword evidence="3" id="KW-0808">Transferase</keyword>
<proteinExistence type="inferred from homology"/>
<evidence type="ECO:0000256" key="8">
    <source>
        <dbReference type="ARBA" id="ARBA00048968"/>
    </source>
</evidence>
<dbReference type="InterPro" id="IPR003730">
    <property type="entry name" value="Cu_polyphenol_OxRdtase"/>
</dbReference>
<dbReference type="GO" id="GO:0017061">
    <property type="term" value="F:S-methyl-5-thioadenosine phosphorylase activity"/>
    <property type="evidence" value="ECO:0007669"/>
    <property type="project" value="UniProtKB-EC"/>
</dbReference>
<evidence type="ECO:0000313" key="12">
    <source>
        <dbReference type="Proteomes" id="UP000183245"/>
    </source>
</evidence>
<comment type="catalytic activity">
    <reaction evidence="7">
        <text>adenosine + H2O + H(+) = inosine + NH4(+)</text>
        <dbReference type="Rhea" id="RHEA:24408"/>
        <dbReference type="ChEBI" id="CHEBI:15377"/>
        <dbReference type="ChEBI" id="CHEBI:15378"/>
        <dbReference type="ChEBI" id="CHEBI:16335"/>
        <dbReference type="ChEBI" id="CHEBI:17596"/>
        <dbReference type="ChEBI" id="CHEBI:28938"/>
        <dbReference type="EC" id="3.5.4.4"/>
    </reaction>
    <physiologicalReaction direction="left-to-right" evidence="7">
        <dbReference type="Rhea" id="RHEA:24409"/>
    </physiologicalReaction>
</comment>
<evidence type="ECO:0000256" key="7">
    <source>
        <dbReference type="ARBA" id="ARBA00047989"/>
    </source>
</evidence>
<evidence type="ECO:0000256" key="10">
    <source>
        <dbReference type="RuleBase" id="RU361274"/>
    </source>
</evidence>
<dbReference type="GO" id="GO:0005507">
    <property type="term" value="F:copper ion binding"/>
    <property type="evidence" value="ECO:0007669"/>
    <property type="project" value="TreeGrafter"/>
</dbReference>
<reference evidence="11 12" key="1">
    <citation type="journal article" date="2016" name="Environ. Microbiol.">
        <title>Genomic resolution of a cold subsurface aquifer community provides metabolic insights for novel microbes adapted to high CO concentrations.</title>
        <authorList>
            <person name="Probst A.J."/>
            <person name="Castelle C.J."/>
            <person name="Singh A."/>
            <person name="Brown C.T."/>
            <person name="Anantharaman K."/>
            <person name="Sharon I."/>
            <person name="Hug L.A."/>
            <person name="Burstein D."/>
            <person name="Emerson J.B."/>
            <person name="Thomas B.C."/>
            <person name="Banfield J.F."/>
        </authorList>
    </citation>
    <scope>NUCLEOTIDE SEQUENCE [LARGE SCALE GENOMIC DNA]</scope>
    <source>
        <strain evidence="11">CG2_30_54_11</strain>
    </source>
</reference>
<comment type="catalytic activity">
    <reaction evidence="9">
        <text>S-methyl-5'-thioadenosine + phosphate = 5-(methylsulfanyl)-alpha-D-ribose 1-phosphate + adenine</text>
        <dbReference type="Rhea" id="RHEA:11852"/>
        <dbReference type="ChEBI" id="CHEBI:16708"/>
        <dbReference type="ChEBI" id="CHEBI:17509"/>
        <dbReference type="ChEBI" id="CHEBI:43474"/>
        <dbReference type="ChEBI" id="CHEBI:58533"/>
        <dbReference type="EC" id="2.4.2.28"/>
    </reaction>
    <physiologicalReaction direction="left-to-right" evidence="9">
        <dbReference type="Rhea" id="RHEA:11853"/>
    </physiologicalReaction>
</comment>
<comment type="caution">
    <text evidence="11">The sequence shown here is derived from an EMBL/GenBank/DDBJ whole genome shotgun (WGS) entry which is preliminary data.</text>
</comment>
<organism evidence="11 12">
    <name type="scientific">Candidatus Wirthbacteria bacterium CG2_30_54_11</name>
    <dbReference type="NCBI Taxonomy" id="1817892"/>
    <lineage>
        <taxon>Bacteria</taxon>
        <taxon>Candidatus Wirthbacteria</taxon>
    </lineage>
</organism>
<gene>
    <name evidence="11" type="ORF">AUK40_03405</name>
</gene>
<dbReference type="PANTHER" id="PTHR30616">
    <property type="entry name" value="UNCHARACTERIZED PROTEIN YFIH"/>
    <property type="match status" value="1"/>
</dbReference>
<comment type="similarity">
    <text evidence="2 10">Belongs to the purine nucleoside phosphorylase YfiH/LACC1 family.</text>
</comment>
<dbReference type="CDD" id="cd16833">
    <property type="entry name" value="YfiH"/>
    <property type="match status" value="1"/>
</dbReference>